<sequence length="444" mass="48961">MFPRGCHSLTLLTLSVMALASSSTLLAKVPPSSQFQFVNEGELGPYVVEYGGSYRVLNVFAAPFQLSFYNTTPDAFTLALRMGLTRSESLFRWVWEANRGNPVRENATLSFGEDGNLVLADHDGRIAWQTGTANKGVVGFQLLPTGNMVLYDSKGKYVWQSFDSPTDTILVGQSLKANGVNRLLSRGSEGNNVNGPYSLVMEPQGLSLYFTGKNALKPLVYYSFSQYISISKGALDHVTFKSQNNDDHSDDLFLDYQVGTGSSPTTGNLILTRPKYNATLSFLRLGIDGNVKIYTYDDLVDYRAWDVTLSLFSKDEFPDWESECQLPEKCGSFGLCDNSQCVGCPLPGGIFGWTRDCAAPKVSSCNPKDFGYYKLVGVDHVSSKYTKGIAAKIGECEARCTKDCKCAGYFYNEGNKRCWIAYDLMTLTKVANSTHLGYIKAPKK</sequence>
<dbReference type="Proteomes" id="UP001057402">
    <property type="component" value="Chromosome 1"/>
</dbReference>
<evidence type="ECO:0000313" key="2">
    <source>
        <dbReference type="Proteomes" id="UP001057402"/>
    </source>
</evidence>
<reference evidence="2" key="1">
    <citation type="journal article" date="2023" name="Front. Plant Sci.">
        <title>Chromosomal-level genome assembly of Melastoma candidum provides insights into trichome evolution.</title>
        <authorList>
            <person name="Zhong Y."/>
            <person name="Wu W."/>
            <person name="Sun C."/>
            <person name="Zou P."/>
            <person name="Liu Y."/>
            <person name="Dai S."/>
            <person name="Zhou R."/>
        </authorList>
    </citation>
    <scope>NUCLEOTIDE SEQUENCE [LARGE SCALE GENOMIC DNA]</scope>
</reference>
<accession>A0ACB9SAJ8</accession>
<dbReference type="EMBL" id="CM042880">
    <property type="protein sequence ID" value="KAI4388257.1"/>
    <property type="molecule type" value="Genomic_DNA"/>
</dbReference>
<protein>
    <submittedName>
        <fullName evidence="1">Uncharacterized protein</fullName>
    </submittedName>
</protein>
<comment type="caution">
    <text evidence="1">The sequence shown here is derived from an EMBL/GenBank/DDBJ whole genome shotgun (WGS) entry which is preliminary data.</text>
</comment>
<keyword evidence="2" id="KW-1185">Reference proteome</keyword>
<gene>
    <name evidence="1" type="ORF">MLD38_000601</name>
</gene>
<organism evidence="1 2">
    <name type="scientific">Melastoma candidum</name>
    <dbReference type="NCBI Taxonomy" id="119954"/>
    <lineage>
        <taxon>Eukaryota</taxon>
        <taxon>Viridiplantae</taxon>
        <taxon>Streptophyta</taxon>
        <taxon>Embryophyta</taxon>
        <taxon>Tracheophyta</taxon>
        <taxon>Spermatophyta</taxon>
        <taxon>Magnoliopsida</taxon>
        <taxon>eudicotyledons</taxon>
        <taxon>Gunneridae</taxon>
        <taxon>Pentapetalae</taxon>
        <taxon>rosids</taxon>
        <taxon>malvids</taxon>
        <taxon>Myrtales</taxon>
        <taxon>Melastomataceae</taxon>
        <taxon>Melastomatoideae</taxon>
        <taxon>Melastomateae</taxon>
        <taxon>Melastoma</taxon>
    </lineage>
</organism>
<evidence type="ECO:0000313" key="1">
    <source>
        <dbReference type="EMBL" id="KAI4388257.1"/>
    </source>
</evidence>
<proteinExistence type="predicted"/>
<name>A0ACB9SAJ8_9MYRT</name>